<keyword evidence="3" id="KW-1185">Reference proteome</keyword>
<evidence type="ECO:0000313" key="3">
    <source>
        <dbReference type="Proteomes" id="UP000316614"/>
    </source>
</evidence>
<dbReference type="SUPFAM" id="SSF50939">
    <property type="entry name" value="Sialidases"/>
    <property type="match status" value="2"/>
</dbReference>
<dbReference type="EMBL" id="CP041253">
    <property type="protein sequence ID" value="QDH77890.1"/>
    <property type="molecule type" value="Genomic_DNA"/>
</dbReference>
<dbReference type="KEGG" id="echi:FKX85_02050"/>
<dbReference type="RefSeq" id="WP_141613154.1">
    <property type="nucleotide sequence ID" value="NZ_CP041253.1"/>
</dbReference>
<protein>
    <submittedName>
        <fullName evidence="2">Neuraminidase</fullName>
    </submittedName>
</protein>
<sequence>MKIANFLVGLMLLCGLLASCQSTKPLGETVHATVVGEGWANNSVNAVIFRRNSLTTYKDTQFTAYYDPGSHLVLAKRKLGEKDWEVHKTQYTGNTADAHNTISIAVDGAGYLHVSWDHHNNPLRYAKGTAPLSLALGDKQPMTGKLEEDVTYPEFHNLPNGDLLFLYRSGVSGRGNLVLNRYDAQTGNWQQVHHNLIDGEGERNAYWQACVDQNGTVHLSWVWRETYDVSTNHDMAYARSTDGGQTWEKSTGEPYALPINLESAEYAWEIPQNSSLINQTAVTSDHHGNPYIATYWNDGGVTQYQIIYQENGSWKKISPGFRQSEFVLGGGGTKRIPISRPQVLVDAHGDKTALYLIFNDEERGHKASIAYTPELGKQPWEIKDLTQQSVGQWEPSYDIELWKNQRKFHLFVQKVEQIDGEGLAEGVTSPVRILEVK</sequence>
<dbReference type="InterPro" id="IPR036278">
    <property type="entry name" value="Sialidase_sf"/>
</dbReference>
<gene>
    <name evidence="2" type="ORF">FKX85_02050</name>
</gene>
<dbReference type="OrthoDB" id="223410at2"/>
<name>A0A514CDP0_9BACT</name>
<reference evidence="2 3" key="1">
    <citation type="submission" date="2019-06" db="EMBL/GenBank/DDBJ databases">
        <title>Echinicola alkalisoli sp. nov. isolated from saline soil.</title>
        <authorList>
            <person name="Sun J.-Q."/>
            <person name="Xu L."/>
        </authorList>
    </citation>
    <scope>NUCLEOTIDE SEQUENCE [LARGE SCALE GENOMIC DNA]</scope>
    <source>
        <strain evidence="2 3">LN3S3</strain>
    </source>
</reference>
<dbReference type="Pfam" id="PF15892">
    <property type="entry name" value="BNR_4"/>
    <property type="match status" value="1"/>
</dbReference>
<feature type="signal peptide" evidence="1">
    <location>
        <begin position="1"/>
        <end position="20"/>
    </location>
</feature>
<evidence type="ECO:0000313" key="2">
    <source>
        <dbReference type="EMBL" id="QDH77890.1"/>
    </source>
</evidence>
<evidence type="ECO:0000256" key="1">
    <source>
        <dbReference type="SAM" id="SignalP"/>
    </source>
</evidence>
<organism evidence="2 3">
    <name type="scientific">Echinicola soli</name>
    <dbReference type="NCBI Taxonomy" id="2591634"/>
    <lineage>
        <taxon>Bacteria</taxon>
        <taxon>Pseudomonadati</taxon>
        <taxon>Bacteroidota</taxon>
        <taxon>Cytophagia</taxon>
        <taxon>Cytophagales</taxon>
        <taxon>Cyclobacteriaceae</taxon>
        <taxon>Echinicola</taxon>
    </lineage>
</organism>
<accession>A0A514CDP0</accession>
<dbReference type="PROSITE" id="PS51257">
    <property type="entry name" value="PROKAR_LIPOPROTEIN"/>
    <property type="match status" value="1"/>
</dbReference>
<keyword evidence="1" id="KW-0732">Signal</keyword>
<dbReference type="AlphaFoldDB" id="A0A514CDP0"/>
<feature type="chain" id="PRO_5022093146" evidence="1">
    <location>
        <begin position="21"/>
        <end position="437"/>
    </location>
</feature>
<proteinExistence type="predicted"/>
<dbReference type="Proteomes" id="UP000316614">
    <property type="component" value="Chromosome"/>
</dbReference>
<dbReference type="Gene3D" id="2.120.10.10">
    <property type="match status" value="1"/>
</dbReference>